<keyword evidence="4" id="KW-1185">Reference proteome</keyword>
<evidence type="ECO:0000259" key="2">
    <source>
        <dbReference type="SMART" id="SM00974"/>
    </source>
</evidence>
<dbReference type="SMART" id="SM00974">
    <property type="entry name" value="T5orf172"/>
    <property type="match status" value="1"/>
</dbReference>
<protein>
    <recommendedName>
        <fullName evidence="2">Bacteriophage T5 Orf172 DNA-binding domain-containing protein</fullName>
    </recommendedName>
</protein>
<gene>
    <name evidence="3" type="ORF">Plec18167_006639</name>
</gene>
<dbReference type="InterPro" id="IPR018306">
    <property type="entry name" value="Phage_T5_Orf172_DNA-bd"/>
</dbReference>
<feature type="region of interest" description="Disordered" evidence="1">
    <location>
        <begin position="498"/>
        <end position="520"/>
    </location>
</feature>
<sequence>MTTAEHPVFRELAALQEGIDVFPDPEEDGYTLCRAYKSNAKRCGKGCNKQENRINALLAGFRDMTECPHTDTFYDQLTEFFTITHCFWHRKELLARLDEWKKQRQQDASSLSTSLTARGVDRSNPQESFPEAGNMTASIPFPSVKQPAQRDITRIVVEDTSKVSPAKSPSSSTNPSVIDSIALPSPSPTNAPTIGSTLETTNSAEVEDIATGVSNLKLDTSHRSTSDDLHINVAERVLSEIGNASLQRKGSRRDTSPVLKEIYKYLNDTQKKEGVVYVLEHAEIEGLFKIGWTQKTAAERQLHPTNCYGTKTNVIYETFDGPFVGAQKAEVLVHTILRHYNLEVTKCSLCGKGHKEWFWSRREVVCDTVMSMERFVRLPAYTLQDGQMKLSPAAHEIMNNMCNFSLQKLADITPPKEVLFAAEGRTSAKVTEITSLKTQHTTTELLHQQVREETIQGLYDSGQPTTPSPERRKRPLGVRLGNKMGVLYRNCVRGKDRVMNRSREATPEAGEAETGDRTSMTGTFGLQGIVEDACVGFIWSILPEEVRASQGEQDGEKNDRPGSLTDLKKLMRSAYQNFRSDFKAAWQELQEEERCKYSG</sequence>
<evidence type="ECO:0000313" key="3">
    <source>
        <dbReference type="EMBL" id="KAL1872521.1"/>
    </source>
</evidence>
<reference evidence="3 4" key="1">
    <citation type="journal article" date="2024" name="IMA Fungus">
        <title>IMA Genome - F19 : A genome assembly and annotation guide to empower mycologists, including annotated draft genome sequences of Ceratocystis pirilliformis, Diaporthe australafricana, Fusarium ophioides, Paecilomyces lecythidis, and Sporothrix stenoceras.</title>
        <authorList>
            <person name="Aylward J."/>
            <person name="Wilson A.M."/>
            <person name="Visagie C.M."/>
            <person name="Spraker J."/>
            <person name="Barnes I."/>
            <person name="Buitendag C."/>
            <person name="Ceriani C."/>
            <person name="Del Mar Angel L."/>
            <person name="du Plessis D."/>
            <person name="Fuchs T."/>
            <person name="Gasser K."/>
            <person name="Kramer D."/>
            <person name="Li W."/>
            <person name="Munsamy K."/>
            <person name="Piso A."/>
            <person name="Price J.L."/>
            <person name="Sonnekus B."/>
            <person name="Thomas C."/>
            <person name="van der Nest A."/>
            <person name="van Dijk A."/>
            <person name="van Heerden A."/>
            <person name="van Vuuren N."/>
            <person name="Yilmaz N."/>
            <person name="Duong T.A."/>
            <person name="van der Merwe N.A."/>
            <person name="Wingfield M.J."/>
            <person name="Wingfield B.D."/>
        </authorList>
    </citation>
    <scope>NUCLEOTIDE SEQUENCE [LARGE SCALE GENOMIC DNA]</scope>
    <source>
        <strain evidence="3 4">CMW 18167</strain>
    </source>
</reference>
<feature type="region of interest" description="Disordered" evidence="1">
    <location>
        <begin position="458"/>
        <end position="477"/>
    </location>
</feature>
<feature type="region of interest" description="Disordered" evidence="1">
    <location>
        <begin position="107"/>
        <end position="142"/>
    </location>
</feature>
<organism evidence="3 4">
    <name type="scientific">Paecilomyces lecythidis</name>
    <dbReference type="NCBI Taxonomy" id="3004212"/>
    <lineage>
        <taxon>Eukaryota</taxon>
        <taxon>Fungi</taxon>
        <taxon>Dikarya</taxon>
        <taxon>Ascomycota</taxon>
        <taxon>Pezizomycotina</taxon>
        <taxon>Eurotiomycetes</taxon>
        <taxon>Eurotiomycetidae</taxon>
        <taxon>Eurotiales</taxon>
        <taxon>Thermoascaceae</taxon>
        <taxon>Paecilomyces</taxon>
    </lineage>
</organism>
<dbReference type="Proteomes" id="UP001583193">
    <property type="component" value="Unassembled WGS sequence"/>
</dbReference>
<feature type="compositionally biased region" description="Polar residues" evidence="1">
    <location>
        <begin position="107"/>
        <end position="116"/>
    </location>
</feature>
<feature type="domain" description="Bacteriophage T5 Orf172 DNA-binding" evidence="2">
    <location>
        <begin position="282"/>
        <end position="372"/>
    </location>
</feature>
<feature type="region of interest" description="Disordered" evidence="1">
    <location>
        <begin position="159"/>
        <end position="196"/>
    </location>
</feature>
<feature type="compositionally biased region" description="Low complexity" evidence="1">
    <location>
        <begin position="162"/>
        <end position="181"/>
    </location>
</feature>
<evidence type="ECO:0000313" key="4">
    <source>
        <dbReference type="Proteomes" id="UP001583193"/>
    </source>
</evidence>
<dbReference type="Pfam" id="PF10544">
    <property type="entry name" value="T5orf172"/>
    <property type="match status" value="1"/>
</dbReference>
<name>A0ABR3X985_9EURO</name>
<dbReference type="EMBL" id="JAVDPF010000024">
    <property type="protein sequence ID" value="KAL1872521.1"/>
    <property type="molecule type" value="Genomic_DNA"/>
</dbReference>
<accession>A0ABR3X985</accession>
<proteinExistence type="predicted"/>
<comment type="caution">
    <text evidence="3">The sequence shown here is derived from an EMBL/GenBank/DDBJ whole genome shotgun (WGS) entry which is preliminary data.</text>
</comment>
<evidence type="ECO:0000256" key="1">
    <source>
        <dbReference type="SAM" id="MobiDB-lite"/>
    </source>
</evidence>